<keyword evidence="3" id="KW-1185">Reference proteome</keyword>
<dbReference type="OrthoDB" id="6475849at2759"/>
<dbReference type="GO" id="GO:0004222">
    <property type="term" value="F:metalloendopeptidase activity"/>
    <property type="evidence" value="ECO:0007669"/>
    <property type="project" value="InterPro"/>
</dbReference>
<evidence type="ECO:0000259" key="1">
    <source>
        <dbReference type="Pfam" id="PF01431"/>
    </source>
</evidence>
<accession>A0A3P6TM98</accession>
<evidence type="ECO:0000313" key="3">
    <source>
        <dbReference type="Proteomes" id="UP000271889"/>
    </source>
</evidence>
<proteinExistence type="predicted"/>
<dbReference type="InterPro" id="IPR000718">
    <property type="entry name" value="Peptidase_M13"/>
</dbReference>
<dbReference type="PANTHER" id="PTHR11733:SF192">
    <property type="entry name" value="NEPRILYSIN-21"/>
    <property type="match status" value="1"/>
</dbReference>
<feature type="non-terminal residue" evidence="2">
    <location>
        <position position="1"/>
    </location>
</feature>
<dbReference type="GO" id="GO:0005886">
    <property type="term" value="C:plasma membrane"/>
    <property type="evidence" value="ECO:0007669"/>
    <property type="project" value="TreeGrafter"/>
</dbReference>
<dbReference type="Gene3D" id="3.40.390.10">
    <property type="entry name" value="Collagenase (Catalytic Domain)"/>
    <property type="match status" value="1"/>
</dbReference>
<sequence length="96" mass="10691">CFVRQYGAVKVAEAGIHLNGQLSLGENIADNGGVKTAFNAYRAWRANTSAEEPALPGFQNFTSEQMFFLAYANVSFLSLRNDNFCMLRASNILRFF</sequence>
<organism evidence="2 3">
    <name type="scientific">Cylicostephanus goldi</name>
    <name type="common">Nematode worm</name>
    <dbReference type="NCBI Taxonomy" id="71465"/>
    <lineage>
        <taxon>Eukaryota</taxon>
        <taxon>Metazoa</taxon>
        <taxon>Ecdysozoa</taxon>
        <taxon>Nematoda</taxon>
        <taxon>Chromadorea</taxon>
        <taxon>Rhabditida</taxon>
        <taxon>Rhabditina</taxon>
        <taxon>Rhabditomorpha</taxon>
        <taxon>Strongyloidea</taxon>
        <taxon>Strongylidae</taxon>
        <taxon>Cylicostephanus</taxon>
    </lineage>
</organism>
<evidence type="ECO:0000313" key="2">
    <source>
        <dbReference type="EMBL" id="VDK82135.1"/>
    </source>
</evidence>
<dbReference type="GO" id="GO:0016485">
    <property type="term" value="P:protein processing"/>
    <property type="evidence" value="ECO:0007669"/>
    <property type="project" value="TreeGrafter"/>
</dbReference>
<reference evidence="2 3" key="1">
    <citation type="submission" date="2018-11" db="EMBL/GenBank/DDBJ databases">
        <authorList>
            <consortium name="Pathogen Informatics"/>
        </authorList>
    </citation>
    <scope>NUCLEOTIDE SEQUENCE [LARGE SCALE GENOMIC DNA]</scope>
</reference>
<dbReference type="InterPro" id="IPR018497">
    <property type="entry name" value="Peptidase_M13_C"/>
</dbReference>
<protein>
    <recommendedName>
        <fullName evidence="1">Peptidase M13 C-terminal domain-containing protein</fullName>
    </recommendedName>
</protein>
<dbReference type="Proteomes" id="UP000271889">
    <property type="component" value="Unassembled WGS sequence"/>
</dbReference>
<dbReference type="AlphaFoldDB" id="A0A3P6TM98"/>
<dbReference type="PROSITE" id="PS51885">
    <property type="entry name" value="NEPRILYSIN"/>
    <property type="match status" value="1"/>
</dbReference>
<gene>
    <name evidence="2" type="ORF">CGOC_LOCUS7920</name>
</gene>
<dbReference type="Pfam" id="PF01431">
    <property type="entry name" value="Peptidase_M13"/>
    <property type="match status" value="1"/>
</dbReference>
<feature type="domain" description="Peptidase M13 C-terminal" evidence="1">
    <location>
        <begin position="1"/>
        <end position="76"/>
    </location>
</feature>
<dbReference type="InterPro" id="IPR024079">
    <property type="entry name" value="MetalloPept_cat_dom_sf"/>
</dbReference>
<dbReference type="PANTHER" id="PTHR11733">
    <property type="entry name" value="ZINC METALLOPROTEASE FAMILY M13 NEPRILYSIN-RELATED"/>
    <property type="match status" value="1"/>
</dbReference>
<name>A0A3P6TM98_CYLGO</name>
<dbReference type="EMBL" id="UYRV01028213">
    <property type="protein sequence ID" value="VDK82135.1"/>
    <property type="molecule type" value="Genomic_DNA"/>
</dbReference>
<dbReference type="SUPFAM" id="SSF55486">
    <property type="entry name" value="Metalloproteases ('zincins'), catalytic domain"/>
    <property type="match status" value="1"/>
</dbReference>